<protein>
    <submittedName>
        <fullName evidence="2">Sugar ABC transporter, sugar-binding protein</fullName>
    </submittedName>
</protein>
<gene>
    <name evidence="2" type="ordered locus">MT2899</name>
</gene>
<feature type="compositionally biased region" description="Polar residues" evidence="1">
    <location>
        <begin position="91"/>
        <end position="101"/>
    </location>
</feature>
<dbReference type="Proteomes" id="UP000001020">
    <property type="component" value="Chromosome"/>
</dbReference>
<sequence>MRRSSEPTCPTSFCSTTDGGSISPSAVFSLPLTTCSAKLGWTQRITSIRCWPTMSSTAAITLCRMLARRRCSTTTRRRGNRPAYPTADRNPGQSSTSGVRSYSAWSAPVDRRTAGNADLISWTFQGPNWAFGGAYSDKWTLTLTEPATIAAGNFYRNSIHGKGYAAVANDIANEFATGILASAVASTGSLAGITASARFDFGAAPLPTGPDAAPACPTGGAGLAIPAKLSEERKVNALKFIAFVTNPTNTAYFSQQTGYLPVRKSAVDDASERHYLADNPRARVALDQLPHTRTQDYARVFLPGGDRIISAGLESIGLRGADVTKTFTNIQKRLQVILDRQIMRKLAGHG</sequence>
<dbReference type="Gene3D" id="3.40.190.10">
    <property type="entry name" value="Periplasmic binding protein-like II"/>
    <property type="match status" value="1"/>
</dbReference>
<evidence type="ECO:0000313" key="3">
    <source>
        <dbReference type="Proteomes" id="UP000001020"/>
    </source>
</evidence>
<dbReference type="InterPro" id="IPR006059">
    <property type="entry name" value="SBP"/>
</dbReference>
<proteinExistence type="predicted"/>
<feature type="region of interest" description="Disordered" evidence="1">
    <location>
        <begin position="73"/>
        <end position="101"/>
    </location>
</feature>
<dbReference type="EMBL" id="AE000516">
    <property type="protein sequence ID" value="AAK47225.1"/>
    <property type="molecule type" value="Genomic_DNA"/>
</dbReference>
<dbReference type="KEGG" id="mtc:MT2899"/>
<accession>Q8VJC1</accession>
<dbReference type="PANTHER" id="PTHR43649">
    <property type="entry name" value="ARABINOSE-BINDING PROTEIN-RELATED"/>
    <property type="match status" value="1"/>
</dbReference>
<dbReference type="SUPFAM" id="SSF53850">
    <property type="entry name" value="Periplasmic binding protein-like II"/>
    <property type="match status" value="1"/>
</dbReference>
<dbReference type="InterPro" id="IPR050490">
    <property type="entry name" value="Bact_solute-bd_prot1"/>
</dbReference>
<dbReference type="HOGENOM" id="CLU_791847_0_0_11"/>
<name>Q8VJC1_MYCTO</name>
<evidence type="ECO:0000313" key="2">
    <source>
        <dbReference type="EMBL" id="AAK47225.1"/>
    </source>
</evidence>
<keyword evidence="3" id="KW-1185">Reference proteome</keyword>
<dbReference type="Pfam" id="PF13416">
    <property type="entry name" value="SBP_bac_8"/>
    <property type="match status" value="1"/>
</dbReference>
<evidence type="ECO:0000256" key="1">
    <source>
        <dbReference type="SAM" id="MobiDB-lite"/>
    </source>
</evidence>
<dbReference type="PANTHER" id="PTHR43649:SF30">
    <property type="entry name" value="ABC TRANSPORTER SUBSTRATE-BINDING PROTEIN"/>
    <property type="match status" value="1"/>
</dbReference>
<reference evidence="2 3" key="1">
    <citation type="journal article" date="2002" name="J. Bacteriol.">
        <title>Whole-genome comparison of Mycobacterium tuberculosis clinical and laboratory strains.</title>
        <authorList>
            <person name="Fleischmann R.D."/>
            <person name="Alland D."/>
            <person name="Eisen J.A."/>
            <person name="Carpenter L."/>
            <person name="White O."/>
            <person name="Peterson J."/>
            <person name="DeBoy R."/>
            <person name="Dodson R."/>
            <person name="Gwinn M."/>
            <person name="Haft D."/>
            <person name="Hickey E."/>
            <person name="Kolonay J.F."/>
            <person name="Nelson W.C."/>
            <person name="Umayam L.A."/>
            <person name="Ermolaeva M."/>
            <person name="Salzberg S.L."/>
            <person name="Delcher A."/>
            <person name="Utterback T."/>
            <person name="Weidman J."/>
            <person name="Khouri H."/>
            <person name="Gill J."/>
            <person name="Mikula A."/>
            <person name="Bishai W."/>
            <person name="Jacobs Jr W.R.Jr."/>
            <person name="Venter J.C."/>
            <person name="Fraser C.M."/>
        </authorList>
    </citation>
    <scope>NUCLEOTIDE SEQUENCE [LARGE SCALE GENOMIC DNA]</scope>
    <source>
        <strain evidence="3">CDC 1551 / Oshkosh</strain>
    </source>
</reference>
<organism evidence="2 3">
    <name type="scientific">Mycobacterium tuberculosis (strain CDC 1551 / Oshkosh)</name>
    <dbReference type="NCBI Taxonomy" id="83331"/>
    <lineage>
        <taxon>Bacteria</taxon>
        <taxon>Bacillati</taxon>
        <taxon>Actinomycetota</taxon>
        <taxon>Actinomycetes</taxon>
        <taxon>Mycobacteriales</taxon>
        <taxon>Mycobacteriaceae</taxon>
        <taxon>Mycobacterium</taxon>
        <taxon>Mycobacterium tuberculosis complex</taxon>
    </lineage>
</organism>
<dbReference type="AlphaFoldDB" id="Q8VJC1"/>